<dbReference type="SUPFAM" id="SSF48056">
    <property type="entry name" value="Di-copper centre-containing domain"/>
    <property type="match status" value="1"/>
</dbReference>
<evidence type="ECO:0000313" key="6">
    <source>
        <dbReference type="Proteomes" id="UP001608902"/>
    </source>
</evidence>
<dbReference type="EMBL" id="JBGFUD010000108">
    <property type="protein sequence ID" value="MFH4973696.1"/>
    <property type="molecule type" value="Genomic_DNA"/>
</dbReference>
<dbReference type="AlphaFoldDB" id="A0ABD6E420"/>
<dbReference type="PRINTS" id="PR00092">
    <property type="entry name" value="TYROSINASE"/>
</dbReference>
<dbReference type="PANTHER" id="PTHR11474">
    <property type="entry name" value="TYROSINASE FAMILY MEMBER"/>
    <property type="match status" value="1"/>
</dbReference>
<keyword evidence="6" id="KW-1185">Reference proteome</keyword>
<dbReference type="Pfam" id="PF00264">
    <property type="entry name" value="Tyrosinase"/>
    <property type="match status" value="1"/>
</dbReference>
<dbReference type="Gene3D" id="1.10.1280.10">
    <property type="entry name" value="Di-copper center containing domain from catechol oxidase"/>
    <property type="match status" value="1"/>
</dbReference>
<keyword evidence="3" id="KW-0732">Signal</keyword>
<accession>A0ABD6E420</accession>
<dbReference type="Proteomes" id="UP001608902">
    <property type="component" value="Unassembled WGS sequence"/>
</dbReference>
<evidence type="ECO:0000256" key="3">
    <source>
        <dbReference type="SAM" id="SignalP"/>
    </source>
</evidence>
<dbReference type="InterPro" id="IPR008922">
    <property type="entry name" value="Di-copper_centre_dom_sf"/>
</dbReference>
<comment type="caution">
    <text evidence="5">The sequence shown here is derived from an EMBL/GenBank/DDBJ whole genome shotgun (WGS) entry which is preliminary data.</text>
</comment>
<evidence type="ECO:0000259" key="4">
    <source>
        <dbReference type="PROSITE" id="PS00498"/>
    </source>
</evidence>
<feature type="chain" id="PRO_5044770615" description="Tyrosinase copper-binding domain-containing protein" evidence="3">
    <location>
        <begin position="22"/>
        <end position="355"/>
    </location>
</feature>
<keyword evidence="2" id="KW-0186">Copper</keyword>
<dbReference type="PROSITE" id="PS00498">
    <property type="entry name" value="TYROSINASE_2"/>
    <property type="match status" value="1"/>
</dbReference>
<reference evidence="5 6" key="1">
    <citation type="submission" date="2024-08" db="EMBL/GenBank/DDBJ databases">
        <title>Gnathostoma spinigerum genome.</title>
        <authorList>
            <person name="Gonzalez-Bertolin B."/>
            <person name="Monzon S."/>
            <person name="Zaballos A."/>
            <person name="Jimenez P."/>
            <person name="Dekumyoy P."/>
            <person name="Varona S."/>
            <person name="Cuesta I."/>
            <person name="Sumanam S."/>
            <person name="Adisakwattana P."/>
            <person name="Gasser R.B."/>
            <person name="Hernandez-Gonzalez A."/>
            <person name="Young N.D."/>
            <person name="Perteguer M.J."/>
        </authorList>
    </citation>
    <scope>NUCLEOTIDE SEQUENCE [LARGE SCALE GENOMIC DNA]</scope>
    <source>
        <strain evidence="5">AL3</strain>
        <tissue evidence="5">Liver</tissue>
    </source>
</reference>
<keyword evidence="1" id="KW-0479">Metal-binding</keyword>
<dbReference type="GO" id="GO:0046872">
    <property type="term" value="F:metal ion binding"/>
    <property type="evidence" value="ECO:0007669"/>
    <property type="project" value="UniProtKB-KW"/>
</dbReference>
<evidence type="ECO:0000256" key="1">
    <source>
        <dbReference type="ARBA" id="ARBA00022723"/>
    </source>
</evidence>
<feature type="domain" description="Tyrosinase copper-binding" evidence="4">
    <location>
        <begin position="324"/>
        <end position="335"/>
    </location>
</feature>
<organism evidence="5 6">
    <name type="scientific">Gnathostoma spinigerum</name>
    <dbReference type="NCBI Taxonomy" id="75299"/>
    <lineage>
        <taxon>Eukaryota</taxon>
        <taxon>Metazoa</taxon>
        <taxon>Ecdysozoa</taxon>
        <taxon>Nematoda</taxon>
        <taxon>Chromadorea</taxon>
        <taxon>Rhabditida</taxon>
        <taxon>Spirurina</taxon>
        <taxon>Gnathostomatomorpha</taxon>
        <taxon>Gnathostomatoidea</taxon>
        <taxon>Gnathostomatidae</taxon>
        <taxon>Gnathostoma</taxon>
    </lineage>
</organism>
<evidence type="ECO:0000313" key="5">
    <source>
        <dbReference type="EMBL" id="MFH4973696.1"/>
    </source>
</evidence>
<proteinExistence type="predicted"/>
<protein>
    <recommendedName>
        <fullName evidence="4">Tyrosinase copper-binding domain-containing protein</fullName>
    </recommendedName>
</protein>
<gene>
    <name evidence="5" type="ORF">AB6A40_000405</name>
</gene>
<sequence>MSSLFIFIFFVCAFVFTTSSAKKIRMDAKFLENCDNAPTPSLKAVCLQLQKIARNSPKPSKNGTDFVDWRSLVPKYLLPRPLPPGGAIFAAHPYDCMTLACLCPYFKGKLDRKQICILPNGKPLLMGYRKEYRMLSEDERNRWHQTLAVLKNSGEYDRMGRIHESVGSGSGAHSGPAFLPWHREFIKRFEIALRLIDPTVAIPYWDSVMDSYLPDARDSILFSPIFMGEIDEYGNVVTGPFAYWPTLDGRSAIWREPAREGALVTEQLIAEVLAQTNVEYVLAYTAPLVGCPYPINYNALEYTHSNVHIWVGGHMRPPESSTNDPIFFPLHSFIDFIWEMWRQARQSPWSREHVK</sequence>
<feature type="signal peptide" evidence="3">
    <location>
        <begin position="1"/>
        <end position="21"/>
    </location>
</feature>
<dbReference type="InterPro" id="IPR050316">
    <property type="entry name" value="Tyrosinase/Hemocyanin"/>
</dbReference>
<dbReference type="InterPro" id="IPR002227">
    <property type="entry name" value="Tyrosinase_Cu-bd"/>
</dbReference>
<evidence type="ECO:0000256" key="2">
    <source>
        <dbReference type="ARBA" id="ARBA00023008"/>
    </source>
</evidence>
<dbReference type="PANTHER" id="PTHR11474:SF126">
    <property type="entry name" value="TYROSINASE-LIKE PROTEIN TYR-1-RELATED"/>
    <property type="match status" value="1"/>
</dbReference>
<name>A0ABD6E420_9BILA</name>